<feature type="compositionally biased region" description="Acidic residues" evidence="6">
    <location>
        <begin position="518"/>
        <end position="532"/>
    </location>
</feature>
<evidence type="ECO:0000256" key="6">
    <source>
        <dbReference type="SAM" id="MobiDB-lite"/>
    </source>
</evidence>
<proteinExistence type="inferred from homology"/>
<feature type="compositionally biased region" description="Acidic residues" evidence="6">
    <location>
        <begin position="492"/>
        <end position="510"/>
    </location>
</feature>
<feature type="compositionally biased region" description="Polar residues" evidence="6">
    <location>
        <begin position="210"/>
        <end position="227"/>
    </location>
</feature>
<feature type="region of interest" description="Disordered" evidence="6">
    <location>
        <begin position="66"/>
        <end position="104"/>
    </location>
</feature>
<dbReference type="SUPFAM" id="SSF47113">
    <property type="entry name" value="Histone-fold"/>
    <property type="match status" value="1"/>
</dbReference>
<dbReference type="GO" id="GO:0003677">
    <property type="term" value="F:DNA binding"/>
    <property type="evidence" value="ECO:0007669"/>
    <property type="project" value="InterPro"/>
</dbReference>
<accession>A0A9D3T3B3</accession>
<dbReference type="GO" id="GO:0000278">
    <property type="term" value="P:mitotic cell cycle"/>
    <property type="evidence" value="ECO:0007669"/>
    <property type="project" value="TreeGrafter"/>
</dbReference>
<reference evidence="8" key="1">
    <citation type="submission" date="2021-01" db="EMBL/GenBank/DDBJ databases">
        <authorList>
            <person name="Zahm M."/>
            <person name="Roques C."/>
            <person name="Cabau C."/>
            <person name="Klopp C."/>
            <person name="Donnadieu C."/>
            <person name="Jouanno E."/>
            <person name="Lampietro C."/>
            <person name="Louis A."/>
            <person name="Herpin A."/>
            <person name="Echchiki A."/>
            <person name="Berthelot C."/>
            <person name="Parey E."/>
            <person name="Roest-Crollius H."/>
            <person name="Braasch I."/>
            <person name="Postlethwait J."/>
            <person name="Bobe J."/>
            <person name="Montfort J."/>
            <person name="Bouchez O."/>
            <person name="Begum T."/>
            <person name="Mejri S."/>
            <person name="Adams A."/>
            <person name="Chen W.-J."/>
            <person name="Guiguen Y."/>
        </authorList>
    </citation>
    <scope>NUCLEOTIDE SEQUENCE</scope>
    <source>
        <strain evidence="8">YG-15Mar2019-1</strain>
        <tissue evidence="8">Brain</tissue>
    </source>
</reference>
<dbReference type="CDD" id="cd22920">
    <property type="entry name" value="HFD_CENP-T"/>
    <property type="match status" value="1"/>
</dbReference>
<evidence type="ECO:0000256" key="2">
    <source>
        <dbReference type="ARBA" id="ARBA00004286"/>
    </source>
</evidence>
<feature type="region of interest" description="Disordered" evidence="6">
    <location>
        <begin position="343"/>
        <end position="775"/>
    </location>
</feature>
<comment type="subcellular location">
    <subcellularLocation>
        <location evidence="2">Chromosome</location>
    </subcellularLocation>
    <subcellularLocation>
        <location evidence="1">Nucleus</location>
    </subcellularLocation>
</comment>
<gene>
    <name evidence="8" type="ORF">MATL_G00145300</name>
</gene>
<feature type="compositionally biased region" description="Polar residues" evidence="6">
    <location>
        <begin position="142"/>
        <end position="156"/>
    </location>
</feature>
<dbReference type="Pfam" id="PF15511">
    <property type="entry name" value="CENP-T_C"/>
    <property type="match status" value="1"/>
</dbReference>
<evidence type="ECO:0000256" key="3">
    <source>
        <dbReference type="ARBA" id="ARBA00010137"/>
    </source>
</evidence>
<dbReference type="InterPro" id="IPR035425">
    <property type="entry name" value="CENP-T/H4_C"/>
</dbReference>
<feature type="compositionally biased region" description="Pro residues" evidence="6">
    <location>
        <begin position="651"/>
        <end position="668"/>
    </location>
</feature>
<dbReference type="EMBL" id="JAFDVH010000011">
    <property type="protein sequence ID" value="KAG7468639.1"/>
    <property type="molecule type" value="Genomic_DNA"/>
</dbReference>
<feature type="compositionally biased region" description="Basic and acidic residues" evidence="6">
    <location>
        <begin position="482"/>
        <end position="491"/>
    </location>
</feature>
<feature type="compositionally biased region" description="Acidic residues" evidence="6">
    <location>
        <begin position="357"/>
        <end position="366"/>
    </location>
</feature>
<dbReference type="GO" id="GO:0051382">
    <property type="term" value="P:kinetochore assembly"/>
    <property type="evidence" value="ECO:0007669"/>
    <property type="project" value="InterPro"/>
</dbReference>
<evidence type="ECO:0000256" key="1">
    <source>
        <dbReference type="ARBA" id="ARBA00004123"/>
    </source>
</evidence>
<dbReference type="Proteomes" id="UP001046870">
    <property type="component" value="Chromosome 11"/>
</dbReference>
<name>A0A9D3T3B3_MEGAT</name>
<feature type="region of interest" description="Disordered" evidence="6">
    <location>
        <begin position="196"/>
        <end position="246"/>
    </location>
</feature>
<evidence type="ECO:0000313" key="9">
    <source>
        <dbReference type="Proteomes" id="UP001046870"/>
    </source>
</evidence>
<dbReference type="InterPro" id="IPR028255">
    <property type="entry name" value="CENP-T"/>
</dbReference>
<feature type="compositionally biased region" description="Basic and acidic residues" evidence="6">
    <location>
        <begin position="229"/>
        <end position="240"/>
    </location>
</feature>
<dbReference type="PANTHER" id="PTHR46904:SF1">
    <property type="entry name" value="CENTROMERE PROTEIN T"/>
    <property type="match status" value="1"/>
</dbReference>
<feature type="region of interest" description="Disordered" evidence="6">
    <location>
        <begin position="24"/>
        <end position="48"/>
    </location>
</feature>
<evidence type="ECO:0000256" key="5">
    <source>
        <dbReference type="ARBA" id="ARBA00023242"/>
    </source>
</evidence>
<organism evidence="8 9">
    <name type="scientific">Megalops atlanticus</name>
    <name type="common">Tarpon</name>
    <name type="synonym">Clupea gigantea</name>
    <dbReference type="NCBI Taxonomy" id="7932"/>
    <lineage>
        <taxon>Eukaryota</taxon>
        <taxon>Metazoa</taxon>
        <taxon>Chordata</taxon>
        <taxon>Craniata</taxon>
        <taxon>Vertebrata</taxon>
        <taxon>Euteleostomi</taxon>
        <taxon>Actinopterygii</taxon>
        <taxon>Neopterygii</taxon>
        <taxon>Teleostei</taxon>
        <taxon>Elopiformes</taxon>
        <taxon>Megalopidae</taxon>
        <taxon>Megalops</taxon>
    </lineage>
</organism>
<evidence type="ECO:0000256" key="4">
    <source>
        <dbReference type="ARBA" id="ARBA00022454"/>
    </source>
</evidence>
<keyword evidence="9" id="KW-1185">Reference proteome</keyword>
<dbReference type="AlphaFoldDB" id="A0A9D3T3B3"/>
<evidence type="ECO:0000259" key="7">
    <source>
        <dbReference type="Pfam" id="PF15511"/>
    </source>
</evidence>
<feature type="compositionally biased region" description="Polar residues" evidence="6">
    <location>
        <begin position="70"/>
        <end position="91"/>
    </location>
</feature>
<keyword evidence="4" id="KW-0158">Chromosome</keyword>
<feature type="compositionally biased region" description="Basic and acidic residues" evidence="6">
    <location>
        <begin position="565"/>
        <end position="574"/>
    </location>
</feature>
<sequence length="917" mass="100891">MDSLDEDVSARVLLRHVLHAEMPASPVTRRASRAQRESSGPRRSARLRKSDAALLSPQTALRHKLKQNMRESFSSRSTLQPRRSSLSTLSGKVNAPAATPSLPVDDEDLTARVLLRGILRTEPETSLLVPDRHRKMEGEPVSTESSLCSNRPSIGTSDLDLPDLPTVNLTMAVRGISRKRPKRNFNVSVFERKIDQVDDEQGDQDRDATENLSAMSGVSASSLTLSLKTPHDDPHTDRQALQRRARKRKVISVEAFEEGVHNHLARKRVPDGEQSLSEPLGETGVMEKFTLDLSDTTGSDVVMSDTALYPQPVSMAMTPHAISASASVSIADKDTVTATQIQREVEERAGPTGWSAQEEEVMEEGGETQAGRMDEGVTAGEKDADEEEEEMEAQEEGAGSLPGKAAVDLPEEARTEEGNEMMEGEREEEEEEEEGDGVGCDGNDNDPGLENTEDQNEETSAEPEREEEEAVQSEREEEEAVESEREEAVESEREEEEEAVESEREEEEEAVESKREEQEEAVESEKEEEEAVESGKEEEALGESEVQEEEEQEPEMQEEEVTSEEQVRIMEHISRRAYRSEGVMKIPGMAGGRGYKSLSHGLQVEDTESDGAVEGAESGRVSEGGASAGWSSGLEEGSQVVQNLPSISSSPNPPSPAGSPSEVPPSPQPLYASRGRSQREAEEPVDGASISEEVVEQEGLIAQAGSPEISPVRPQTPHTSVQAEPHAGDQGEGSLEEEEEEDGDDGCESEELSMKTPAFVRERRRVQTPGPLATPDILKQMMEGRALPQTAPATKPKPQRKQRPAPSGDPGLPKSYIMSVFKHFAKTKVSGEVYPVLKEIMDRYFDRLADDLEAYAAHARRKTIEVEDVELLMRRQGFVTDTMPVNVLIEKYLPLEYRKLLIPVATSGNKVIPKQRR</sequence>
<feature type="compositionally biased region" description="Acidic residues" evidence="6">
    <location>
        <begin position="540"/>
        <end position="563"/>
    </location>
</feature>
<feature type="compositionally biased region" description="Low complexity" evidence="6">
    <location>
        <begin position="623"/>
        <end position="638"/>
    </location>
</feature>
<feature type="region of interest" description="Disordered" evidence="6">
    <location>
        <begin position="789"/>
        <end position="812"/>
    </location>
</feature>
<dbReference type="PANTHER" id="PTHR46904">
    <property type="entry name" value="CENTROMERE PROTEIN T"/>
    <property type="match status" value="1"/>
</dbReference>
<dbReference type="OrthoDB" id="10071681at2759"/>
<comment type="similarity">
    <text evidence="3">Belongs to the CENP-T/CNN1 family.</text>
</comment>
<feature type="domain" description="CENP-T/Histone H4 histone fold" evidence="7">
    <location>
        <begin position="809"/>
        <end position="904"/>
    </location>
</feature>
<evidence type="ECO:0000313" key="8">
    <source>
        <dbReference type="EMBL" id="KAG7468639.1"/>
    </source>
</evidence>
<feature type="compositionally biased region" description="Acidic residues" evidence="6">
    <location>
        <begin position="418"/>
        <end position="436"/>
    </location>
</feature>
<dbReference type="GO" id="GO:0007059">
    <property type="term" value="P:chromosome segregation"/>
    <property type="evidence" value="ECO:0007669"/>
    <property type="project" value="TreeGrafter"/>
</dbReference>
<dbReference type="Gene3D" id="1.10.20.10">
    <property type="entry name" value="Histone, subunit A"/>
    <property type="match status" value="1"/>
</dbReference>
<dbReference type="GO" id="GO:0046982">
    <property type="term" value="F:protein heterodimerization activity"/>
    <property type="evidence" value="ECO:0007669"/>
    <property type="project" value="InterPro"/>
</dbReference>
<feature type="compositionally biased region" description="Acidic residues" evidence="6">
    <location>
        <begin position="383"/>
        <end position="395"/>
    </location>
</feature>
<feature type="region of interest" description="Disordered" evidence="6">
    <location>
        <begin position="135"/>
        <end position="159"/>
    </location>
</feature>
<comment type="caution">
    <text evidence="8">The sequence shown here is derived from an EMBL/GenBank/DDBJ whole genome shotgun (WGS) entry which is preliminary data.</text>
</comment>
<dbReference type="GO" id="GO:0005634">
    <property type="term" value="C:nucleus"/>
    <property type="evidence" value="ECO:0007669"/>
    <property type="project" value="UniProtKB-SubCell"/>
</dbReference>
<keyword evidence="5" id="KW-0539">Nucleus</keyword>
<dbReference type="InterPro" id="IPR009072">
    <property type="entry name" value="Histone-fold"/>
</dbReference>
<protein>
    <recommendedName>
        <fullName evidence="7">CENP-T/Histone H4 histone fold domain-containing protein</fullName>
    </recommendedName>
</protein>
<dbReference type="GO" id="GO:0000776">
    <property type="term" value="C:kinetochore"/>
    <property type="evidence" value="ECO:0007669"/>
    <property type="project" value="InterPro"/>
</dbReference>
<feature type="compositionally biased region" description="Acidic residues" evidence="6">
    <location>
        <begin position="734"/>
        <end position="751"/>
    </location>
</feature>
<feature type="compositionally biased region" description="Acidic residues" evidence="6">
    <location>
        <begin position="451"/>
        <end position="481"/>
    </location>
</feature>